<evidence type="ECO:0000256" key="2">
    <source>
        <dbReference type="ARBA" id="ARBA00022741"/>
    </source>
</evidence>
<comment type="caution">
    <text evidence="4">The sequence shown here is derived from an EMBL/GenBank/DDBJ whole genome shotgun (WGS) entry which is preliminary data.</text>
</comment>
<dbReference type="OrthoDB" id="3789372at2759"/>
<evidence type="ECO:0000313" key="5">
    <source>
        <dbReference type="Proteomes" id="UP000245207"/>
    </source>
</evidence>
<dbReference type="STRING" id="35608.A0A2U1PEC3"/>
<dbReference type="GO" id="GO:0140662">
    <property type="term" value="F:ATP-dependent protein folding chaperone"/>
    <property type="evidence" value="ECO:0007669"/>
    <property type="project" value="InterPro"/>
</dbReference>
<name>A0A2U1PEC3_ARTAN</name>
<gene>
    <name evidence="4" type="ORF">CTI12_AA162990</name>
</gene>
<dbReference type="EMBL" id="PKPP01001280">
    <property type="protein sequence ID" value="PWA84007.1"/>
    <property type="molecule type" value="Genomic_DNA"/>
</dbReference>
<protein>
    <submittedName>
        <fullName evidence="4">Heat shock protein 70 family, peptide-binding domain protein</fullName>
    </submittedName>
</protein>
<reference evidence="4 5" key="1">
    <citation type="journal article" date="2018" name="Mol. Plant">
        <title>The genome of Artemisia annua provides insight into the evolution of Asteraceae family and artemisinin biosynthesis.</title>
        <authorList>
            <person name="Shen Q."/>
            <person name="Zhang L."/>
            <person name="Liao Z."/>
            <person name="Wang S."/>
            <person name="Yan T."/>
            <person name="Shi P."/>
            <person name="Liu M."/>
            <person name="Fu X."/>
            <person name="Pan Q."/>
            <person name="Wang Y."/>
            <person name="Lv Z."/>
            <person name="Lu X."/>
            <person name="Zhang F."/>
            <person name="Jiang W."/>
            <person name="Ma Y."/>
            <person name="Chen M."/>
            <person name="Hao X."/>
            <person name="Li L."/>
            <person name="Tang Y."/>
            <person name="Lv G."/>
            <person name="Zhou Y."/>
            <person name="Sun X."/>
            <person name="Brodelius P.E."/>
            <person name="Rose J.K.C."/>
            <person name="Tang K."/>
        </authorList>
    </citation>
    <scope>NUCLEOTIDE SEQUENCE [LARGE SCALE GENOMIC DNA]</scope>
    <source>
        <strain evidence="5">cv. Huhao1</strain>
        <tissue evidence="4">Leaf</tissue>
    </source>
</reference>
<keyword evidence="2" id="KW-0547">Nucleotide-binding</keyword>
<sequence length="82" mass="9412">MCLKWLTGNCSMFFLDMLEKYATRIMIECFKQLTETGWFNLHHRVDILPNEQGNNITPSCVACSDTEVLVGMGAKNQFQHNP</sequence>
<comment type="similarity">
    <text evidence="1">Belongs to the heat shock protein 70 family.</text>
</comment>
<dbReference type="Gene3D" id="3.30.420.40">
    <property type="match status" value="1"/>
</dbReference>
<keyword evidence="5" id="KW-1185">Reference proteome</keyword>
<dbReference type="GO" id="GO:0005524">
    <property type="term" value="F:ATP binding"/>
    <property type="evidence" value="ECO:0007669"/>
    <property type="project" value="UniProtKB-KW"/>
</dbReference>
<keyword evidence="4" id="KW-0346">Stress response</keyword>
<evidence type="ECO:0000256" key="3">
    <source>
        <dbReference type="ARBA" id="ARBA00022840"/>
    </source>
</evidence>
<evidence type="ECO:0000256" key="1">
    <source>
        <dbReference type="ARBA" id="ARBA00007381"/>
    </source>
</evidence>
<organism evidence="4 5">
    <name type="scientific">Artemisia annua</name>
    <name type="common">Sweet wormwood</name>
    <dbReference type="NCBI Taxonomy" id="35608"/>
    <lineage>
        <taxon>Eukaryota</taxon>
        <taxon>Viridiplantae</taxon>
        <taxon>Streptophyta</taxon>
        <taxon>Embryophyta</taxon>
        <taxon>Tracheophyta</taxon>
        <taxon>Spermatophyta</taxon>
        <taxon>Magnoliopsida</taxon>
        <taxon>eudicotyledons</taxon>
        <taxon>Gunneridae</taxon>
        <taxon>Pentapetalae</taxon>
        <taxon>asterids</taxon>
        <taxon>campanulids</taxon>
        <taxon>Asterales</taxon>
        <taxon>Asteraceae</taxon>
        <taxon>Asteroideae</taxon>
        <taxon>Anthemideae</taxon>
        <taxon>Artemisiinae</taxon>
        <taxon>Artemisia</taxon>
    </lineage>
</organism>
<dbReference type="Proteomes" id="UP000245207">
    <property type="component" value="Unassembled WGS sequence"/>
</dbReference>
<dbReference type="InterPro" id="IPR013126">
    <property type="entry name" value="Hsp_70_fam"/>
</dbReference>
<proteinExistence type="inferred from homology"/>
<dbReference type="Pfam" id="PF00012">
    <property type="entry name" value="HSP70"/>
    <property type="match status" value="1"/>
</dbReference>
<keyword evidence="3" id="KW-0067">ATP-binding</keyword>
<dbReference type="FunFam" id="3.30.420.40:FF:000028">
    <property type="entry name" value="heat shock 70 kDa protein-like"/>
    <property type="match status" value="1"/>
</dbReference>
<dbReference type="SUPFAM" id="SSF53067">
    <property type="entry name" value="Actin-like ATPase domain"/>
    <property type="match status" value="1"/>
</dbReference>
<dbReference type="InterPro" id="IPR043129">
    <property type="entry name" value="ATPase_NBD"/>
</dbReference>
<accession>A0A2U1PEC3</accession>
<evidence type="ECO:0000313" key="4">
    <source>
        <dbReference type="EMBL" id="PWA84007.1"/>
    </source>
</evidence>
<dbReference type="AlphaFoldDB" id="A0A2U1PEC3"/>